<dbReference type="HOGENOM" id="CLU_002263_0_0_1"/>
<feature type="region of interest" description="Disordered" evidence="4">
    <location>
        <begin position="373"/>
        <end position="722"/>
    </location>
</feature>
<feature type="region of interest" description="Disordered" evidence="4">
    <location>
        <begin position="178"/>
        <end position="200"/>
    </location>
</feature>
<feature type="region of interest" description="Disordered" evidence="4">
    <location>
        <begin position="795"/>
        <end position="908"/>
    </location>
</feature>
<feature type="compositionally biased region" description="Polar residues" evidence="4">
    <location>
        <begin position="518"/>
        <end position="531"/>
    </location>
</feature>
<protein>
    <submittedName>
        <fullName evidence="6">BRCT domain protein</fullName>
    </submittedName>
</protein>
<dbReference type="InterPro" id="IPR036420">
    <property type="entry name" value="BRCT_dom_sf"/>
</dbReference>
<dbReference type="SUPFAM" id="SSF52113">
    <property type="entry name" value="BRCT domain"/>
    <property type="match status" value="1"/>
</dbReference>
<dbReference type="GeneID" id="4708593"/>
<feature type="compositionally biased region" description="Basic and acidic residues" evidence="4">
    <location>
        <begin position="647"/>
        <end position="659"/>
    </location>
</feature>
<sequence length="1450" mass="158463">METQNDSIDIVKLQRVALGLDLAPSQLLLDDLESIDNHQPRYPLNDCCENINTTDVPAPSPDHQVIQPSPQELVPRSEDDPIISIDANRESESGNIRHDPQPVRHTAKMSSADAVPSDTQVVSQSVFDDMIKQNKDAARNILESNLGDRATLVTLHEGDSGHLDLLSGFENTCPDTINAEDNEDQSSSRLGESSPLHFQPNLFPESQRFLTSTPATALKTGRTQNSNSETPSMSKNPLATDIQSSGGVMALSQVFRATQAPSSPLVHGQHPDLMSDRPSPNIPIQSHPLATALSSPLNNLAATFPQDHCETPMAYISMKESQARRDRILQERMTRSAEYIHSEDQSDGEFDKEPSFVERIIRQRNIDQEATAQFAGLAAPPRPLNRRQTGDRSLPLPEKPQQERQIEVPRSPVSADEAHKLEAGLQTSPISEAETEGDEEPAPSRLPPHTPNSSTEEDKENHDNVSGGSRADTASAHKRLSRALSSQDGSASPKRSSAKGIVCRPGSPDLADLDGTRESSQIVIVKDSQQSPRHEDNEDQSDDAVHGRRNHRHMSQASAYNPGNPRKRYVSFPTKSPQICSSPPPSDHGDVQKLHRVHHNPSATRSRSNSASSHEASSQLPRNLSSAQEVIITQSSNFLGDKPTGIADKDVKFDTRDKPSSMPSRVAETPVPQHLKDFGDGLPATSIPETSPNRLHNRDWVDDTGNDPMDQDDDDLPPTYAASQGRVSLSQPLVPESSTPVKRFQTAKILSSPSGRQRRALTEIAADASPQAGTGHFDLDIGILTADDKEFSSVVSMSPIPPRKRRRGNGQSVYASDPVVPFTPRTASQCVQASKGERTVEKSPSPARPVETSESSLRKRYGPPKRMGTLWEVEDTPQYHVSRKERLKRVSQPRLQAQPEPPAQKPVVNTAIKIVEVHDTGNPTLPSAEDGSESRPDPSEFANDEESVQAKSAPSNNAPIATNQVIAPWSGPKRAYYPATCVGKSPSVAQSKILVKFEDSVPIEVPLGAVKRLELRIGDAVKVDMPNVPKVTHIIRGFQDKLSPEDLAKAAADGIFPITDVYGHTVLLLGPKQRKSLPTSGLTGPDNVIKVPISRIYLDTILWNQLKDRAFAYDSGAAPLENRLQTPSERHSTPVSPGSRLSRSIRLLNGLFAGMVFAVSYGDNDEVKSRITKMILENDGSILKDGFNELFEMSSYAPLATPTKPSTQDANSCSTHFRLAGGAEEVGFACLIADKHSRRPKYMQALALNIPCLSDRWIEDCLAQNRILDWELYLLPSGESLYLNGATKSRFLAPYPATAAQLPITIAARPNLLQGQSVLLVMGRGGRADEERRKAYIFLTYALGASKVERVPDLKSVRAILDQQAQARAGCTWDWIYVDGDDMATAKAMILGLSTLGSLKSQSFRGPKKRKRTELIEFISGGDLGLSNNVRIVGNEFVCQSLILGKLFEQ</sequence>
<feature type="region of interest" description="Disordered" evidence="4">
    <location>
        <begin position="217"/>
        <end position="241"/>
    </location>
</feature>
<feature type="compositionally biased region" description="Basic and acidic residues" evidence="4">
    <location>
        <begin position="89"/>
        <end position="102"/>
    </location>
</feature>
<organism evidence="6 7">
    <name type="scientific">Aspergillus clavatus (strain ATCC 1007 / CBS 513.65 / DSM 816 / NCTC 3887 / NRRL 1 / QM 1276 / 107)</name>
    <dbReference type="NCBI Taxonomy" id="344612"/>
    <lineage>
        <taxon>Eukaryota</taxon>
        <taxon>Fungi</taxon>
        <taxon>Dikarya</taxon>
        <taxon>Ascomycota</taxon>
        <taxon>Pezizomycotina</taxon>
        <taxon>Eurotiomycetes</taxon>
        <taxon>Eurotiomycetidae</taxon>
        <taxon>Eurotiales</taxon>
        <taxon>Aspergillaceae</taxon>
        <taxon>Aspergillus</taxon>
        <taxon>Aspergillus subgen. Fumigati</taxon>
    </lineage>
</organism>
<dbReference type="CDD" id="cd17745">
    <property type="entry name" value="BRCT_p53bp1_rpt1"/>
    <property type="match status" value="1"/>
</dbReference>
<dbReference type="InterPro" id="IPR001357">
    <property type="entry name" value="BRCT_dom"/>
</dbReference>
<dbReference type="GO" id="GO:0000077">
    <property type="term" value="P:DNA damage checkpoint signaling"/>
    <property type="evidence" value="ECO:0007669"/>
    <property type="project" value="TreeGrafter"/>
</dbReference>
<dbReference type="GO" id="GO:0005634">
    <property type="term" value="C:nucleus"/>
    <property type="evidence" value="ECO:0007669"/>
    <property type="project" value="UniProtKB-SubCell"/>
</dbReference>
<dbReference type="SMART" id="SM00292">
    <property type="entry name" value="BRCT"/>
    <property type="match status" value="2"/>
</dbReference>
<dbReference type="Gene3D" id="3.40.50.10190">
    <property type="entry name" value="BRCT domain"/>
    <property type="match status" value="1"/>
</dbReference>
<feature type="compositionally biased region" description="Polar residues" evidence="4">
    <location>
        <begin position="949"/>
        <end position="959"/>
    </location>
</feature>
<keyword evidence="3" id="KW-0539">Nucleus</keyword>
<dbReference type="KEGG" id="act:ACLA_001150"/>
<name>A1C4T6_ASPCL</name>
<evidence type="ECO:0000259" key="5">
    <source>
        <dbReference type="PROSITE" id="PS50172"/>
    </source>
</evidence>
<keyword evidence="7" id="KW-1185">Reference proteome</keyword>
<dbReference type="FunFam" id="2.30.30.140:FF:000141">
    <property type="entry name" value="DNA damage repair protein (Rad9)"/>
    <property type="match status" value="1"/>
</dbReference>
<dbReference type="OrthoDB" id="129353at2759"/>
<dbReference type="PANTHER" id="PTHR15321:SF3">
    <property type="entry name" value="TP53-BINDING PROTEIN 1"/>
    <property type="match status" value="1"/>
</dbReference>
<feature type="compositionally biased region" description="Low complexity" evidence="4">
    <location>
        <begin position="602"/>
        <end position="618"/>
    </location>
</feature>
<reference evidence="6 7" key="1">
    <citation type="journal article" date="2008" name="PLoS Genet.">
        <title>Genomic islands in the pathogenic filamentous fungus Aspergillus fumigatus.</title>
        <authorList>
            <person name="Fedorova N.D."/>
            <person name="Khaldi N."/>
            <person name="Joardar V.S."/>
            <person name="Maiti R."/>
            <person name="Amedeo P."/>
            <person name="Anderson M.J."/>
            <person name="Crabtree J."/>
            <person name="Silva J.C."/>
            <person name="Badger J.H."/>
            <person name="Albarraq A."/>
            <person name="Angiuoli S."/>
            <person name="Bussey H."/>
            <person name="Bowyer P."/>
            <person name="Cotty P.J."/>
            <person name="Dyer P.S."/>
            <person name="Egan A."/>
            <person name="Galens K."/>
            <person name="Fraser-Liggett C.M."/>
            <person name="Haas B.J."/>
            <person name="Inman J.M."/>
            <person name="Kent R."/>
            <person name="Lemieux S."/>
            <person name="Malavazi I."/>
            <person name="Orvis J."/>
            <person name="Roemer T."/>
            <person name="Ronning C.M."/>
            <person name="Sundaram J.P."/>
            <person name="Sutton G."/>
            <person name="Turner G."/>
            <person name="Venter J.C."/>
            <person name="White O.R."/>
            <person name="Whitty B.R."/>
            <person name="Youngman P."/>
            <person name="Wolfe K.H."/>
            <person name="Goldman G.H."/>
            <person name="Wortman J.R."/>
            <person name="Jiang B."/>
            <person name="Denning D.W."/>
            <person name="Nierman W.C."/>
        </authorList>
    </citation>
    <scope>NUCLEOTIDE SEQUENCE [LARGE SCALE GENOMIC DNA]</scope>
    <source>
        <strain evidence="7">ATCC 1007 / CBS 513.65 / DSM 816 / NCTC 3887 / NRRL 1</strain>
    </source>
</reference>
<dbReference type="EMBL" id="DS027004">
    <property type="protein sequence ID" value="EAW14704.1"/>
    <property type="molecule type" value="Genomic_DNA"/>
</dbReference>
<feature type="region of interest" description="Disordered" evidence="4">
    <location>
        <begin position="89"/>
        <end position="119"/>
    </location>
</feature>
<dbReference type="eggNOG" id="KOG3548">
    <property type="taxonomic scope" value="Eukaryota"/>
</dbReference>
<dbReference type="InterPro" id="IPR047252">
    <property type="entry name" value="TP53BP1-like"/>
</dbReference>
<keyword evidence="2" id="KW-0227">DNA damage</keyword>
<dbReference type="Gene3D" id="2.30.30.140">
    <property type="match status" value="1"/>
</dbReference>
<feature type="compositionally biased region" description="Acidic residues" evidence="4">
    <location>
        <begin position="702"/>
        <end position="716"/>
    </location>
</feature>
<evidence type="ECO:0000256" key="4">
    <source>
        <dbReference type="SAM" id="MobiDB-lite"/>
    </source>
</evidence>
<feature type="compositionally biased region" description="Polar residues" evidence="4">
    <location>
        <begin position="619"/>
        <end position="638"/>
    </location>
</feature>
<feature type="domain" description="BRCT" evidence="5">
    <location>
        <begin position="1147"/>
        <end position="1275"/>
    </location>
</feature>
<dbReference type="InterPro" id="IPR047249">
    <property type="entry name" value="BRCT_p53bp1-like_rpt1"/>
</dbReference>
<dbReference type="VEuPathDB" id="FungiDB:ACLA_001150"/>
<dbReference type="RefSeq" id="XP_001276130.1">
    <property type="nucleotide sequence ID" value="XM_001276129.1"/>
</dbReference>
<feature type="compositionally biased region" description="Polar residues" evidence="4">
    <location>
        <begin position="483"/>
        <end position="495"/>
    </location>
</feature>
<evidence type="ECO:0000256" key="1">
    <source>
        <dbReference type="ARBA" id="ARBA00004123"/>
    </source>
</evidence>
<dbReference type="PANTHER" id="PTHR15321">
    <property type="entry name" value="TUMOR SUPPRESSOR P53-BINDING PROTEIN 1"/>
    <property type="match status" value="1"/>
</dbReference>
<dbReference type="GO" id="GO:0042393">
    <property type="term" value="F:histone binding"/>
    <property type="evidence" value="ECO:0007669"/>
    <property type="project" value="TreeGrafter"/>
</dbReference>
<evidence type="ECO:0000313" key="7">
    <source>
        <dbReference type="Proteomes" id="UP000006701"/>
    </source>
</evidence>
<feature type="compositionally biased region" description="Basic residues" evidence="4">
    <location>
        <begin position="881"/>
        <end position="891"/>
    </location>
</feature>
<dbReference type="Proteomes" id="UP000006701">
    <property type="component" value="Unassembled WGS sequence"/>
</dbReference>
<accession>A1C4T6</accession>
<evidence type="ECO:0000313" key="6">
    <source>
        <dbReference type="EMBL" id="EAW14704.1"/>
    </source>
</evidence>
<evidence type="ECO:0000256" key="3">
    <source>
        <dbReference type="ARBA" id="ARBA00023242"/>
    </source>
</evidence>
<dbReference type="OMA" id="YLDTILW"/>
<dbReference type="InterPro" id="IPR013914">
    <property type="entry name" value="Rad9_Rad53-bd_dom_fun"/>
</dbReference>
<dbReference type="PROSITE" id="PS50172">
    <property type="entry name" value="BRCT"/>
    <property type="match status" value="1"/>
</dbReference>
<dbReference type="Pfam" id="PF08605">
    <property type="entry name" value="Rad9_Rad53_bind"/>
    <property type="match status" value="1"/>
</dbReference>
<comment type="subcellular location">
    <subcellularLocation>
        <location evidence="1">Nucleus</location>
    </subcellularLocation>
</comment>
<evidence type="ECO:0000256" key="2">
    <source>
        <dbReference type="ARBA" id="ARBA00022763"/>
    </source>
</evidence>
<dbReference type="GO" id="GO:0045944">
    <property type="term" value="P:positive regulation of transcription by RNA polymerase II"/>
    <property type="evidence" value="ECO:0007669"/>
    <property type="project" value="TreeGrafter"/>
</dbReference>
<dbReference type="FunFam" id="3.40.50.10190:FF:000083">
    <property type="entry name" value="DNA damage repair protein (Rad9)"/>
    <property type="match status" value="1"/>
</dbReference>
<dbReference type="Pfam" id="PF00533">
    <property type="entry name" value="BRCT"/>
    <property type="match status" value="1"/>
</dbReference>
<dbReference type="STRING" id="344612.A1C4T6"/>
<feature type="region of interest" description="Disordered" evidence="4">
    <location>
        <begin position="920"/>
        <end position="959"/>
    </location>
</feature>
<proteinExistence type="predicted"/>
<gene>
    <name evidence="6" type="ORF">ACLA_001150</name>
</gene>